<dbReference type="EMBL" id="JACHVA010000079">
    <property type="protein sequence ID" value="MBC2601888.1"/>
    <property type="molecule type" value="Genomic_DNA"/>
</dbReference>
<organism evidence="2 3">
    <name type="scientific">Puniceicoccus vermicola</name>
    <dbReference type="NCBI Taxonomy" id="388746"/>
    <lineage>
        <taxon>Bacteria</taxon>
        <taxon>Pseudomonadati</taxon>
        <taxon>Verrucomicrobiota</taxon>
        <taxon>Opitutia</taxon>
        <taxon>Puniceicoccales</taxon>
        <taxon>Puniceicoccaceae</taxon>
        <taxon>Puniceicoccus</taxon>
    </lineage>
</organism>
<dbReference type="Proteomes" id="UP000525652">
    <property type="component" value="Unassembled WGS sequence"/>
</dbReference>
<evidence type="ECO:0000313" key="3">
    <source>
        <dbReference type="Proteomes" id="UP000525652"/>
    </source>
</evidence>
<accession>A0A7X1AZP1</accession>
<gene>
    <name evidence="2" type="ORF">H5P30_08860</name>
</gene>
<reference evidence="2 3" key="1">
    <citation type="submission" date="2020-07" db="EMBL/GenBank/DDBJ databases">
        <authorList>
            <person name="Feng X."/>
        </authorList>
    </citation>
    <scope>NUCLEOTIDE SEQUENCE [LARGE SCALE GENOMIC DNA]</scope>
    <source>
        <strain evidence="2 3">JCM14086</strain>
    </source>
</reference>
<protein>
    <submittedName>
        <fullName evidence="2">PEP-CTERM sorting domain-containing protein</fullName>
    </submittedName>
</protein>
<dbReference type="AlphaFoldDB" id="A0A7X1AZP1"/>
<dbReference type="RefSeq" id="WP_185692590.1">
    <property type="nucleotide sequence ID" value="NZ_JACHVA010000079.1"/>
</dbReference>
<feature type="region of interest" description="Disordered" evidence="1">
    <location>
        <begin position="1"/>
        <end position="66"/>
    </location>
</feature>
<proteinExistence type="predicted"/>
<evidence type="ECO:0000313" key="2">
    <source>
        <dbReference type="EMBL" id="MBC2601888.1"/>
    </source>
</evidence>
<comment type="caution">
    <text evidence="2">The sequence shown here is derived from an EMBL/GenBank/DDBJ whole genome shotgun (WGS) entry which is preliminary data.</text>
</comment>
<sequence>MEQPSDCFSSAENRPQLPSTGISYDTAGSTYTEDFDSGLPSGAATPEWNDGSAPPPGPTTPGPTFTGWYAYQTATSGAPTNYRITSSGNSTESHLYQWRSSASASDGALGTRPYSGTGDMMLGLNLVNNTGATLTEFTLGYTGEQWFESETAQSNQFVVSYQIGMVANLDSGSWTEIPDLEFTSLHNSGVAENLNGSLPQNQSVLSSVTVSDIVWAEGSELWIRWFHDDDTEAFDHGMAIDDVSFTAAVPEPEQFAGLLGLGSLAIAFLRRPRRSNKQLS</sequence>
<keyword evidence="3" id="KW-1185">Reference proteome</keyword>
<name>A0A7X1AZP1_9BACT</name>
<evidence type="ECO:0000256" key="1">
    <source>
        <dbReference type="SAM" id="MobiDB-lite"/>
    </source>
</evidence>
<feature type="compositionally biased region" description="Polar residues" evidence="1">
    <location>
        <begin position="1"/>
        <end position="32"/>
    </location>
</feature>